<keyword evidence="3" id="KW-1185">Reference proteome</keyword>
<dbReference type="AlphaFoldDB" id="A0A6G1HTI4"/>
<dbReference type="EMBL" id="ML996698">
    <property type="protein sequence ID" value="KAF2399176.1"/>
    <property type="molecule type" value="Genomic_DNA"/>
</dbReference>
<reference evidence="2" key="1">
    <citation type="journal article" date="2020" name="Stud. Mycol.">
        <title>101 Dothideomycetes genomes: a test case for predicting lifestyles and emergence of pathogens.</title>
        <authorList>
            <person name="Haridas S."/>
            <person name="Albert R."/>
            <person name="Binder M."/>
            <person name="Bloem J."/>
            <person name="Labutti K."/>
            <person name="Salamov A."/>
            <person name="Andreopoulos B."/>
            <person name="Baker S."/>
            <person name="Barry K."/>
            <person name="Bills G."/>
            <person name="Bluhm B."/>
            <person name="Cannon C."/>
            <person name="Castanera R."/>
            <person name="Culley D."/>
            <person name="Daum C."/>
            <person name="Ezra D."/>
            <person name="Gonzalez J."/>
            <person name="Henrissat B."/>
            <person name="Kuo A."/>
            <person name="Liang C."/>
            <person name="Lipzen A."/>
            <person name="Lutzoni F."/>
            <person name="Magnuson J."/>
            <person name="Mondo S."/>
            <person name="Nolan M."/>
            <person name="Ohm R."/>
            <person name="Pangilinan J."/>
            <person name="Park H.-J."/>
            <person name="Ramirez L."/>
            <person name="Alfaro M."/>
            <person name="Sun H."/>
            <person name="Tritt A."/>
            <person name="Yoshinaga Y."/>
            <person name="Zwiers L.-H."/>
            <person name="Turgeon B."/>
            <person name="Goodwin S."/>
            <person name="Spatafora J."/>
            <person name="Crous P."/>
            <person name="Grigoriev I."/>
        </authorList>
    </citation>
    <scope>NUCLEOTIDE SEQUENCE</scope>
    <source>
        <strain evidence="2">CBS 262.69</strain>
    </source>
</reference>
<gene>
    <name evidence="2" type="ORF">EJ06DRAFT_74392</name>
</gene>
<feature type="compositionally biased region" description="Low complexity" evidence="1">
    <location>
        <begin position="84"/>
        <end position="95"/>
    </location>
</feature>
<name>A0A6G1HTI4_9PEZI</name>
<proteinExistence type="predicted"/>
<protein>
    <submittedName>
        <fullName evidence="2">Uncharacterized protein</fullName>
    </submittedName>
</protein>
<dbReference type="Proteomes" id="UP000799640">
    <property type="component" value="Unassembled WGS sequence"/>
</dbReference>
<evidence type="ECO:0000256" key="1">
    <source>
        <dbReference type="SAM" id="MobiDB-lite"/>
    </source>
</evidence>
<accession>A0A6G1HTI4</accession>
<sequence length="175" mass="18821">MSFWLDSTGLIGWWWWWVRRQACDCALPARYLLSKHSILLGLSPVWCVGWLPVSLFPSFPRSIALSSIPSAIRTATPHPGRDTPPLASASPSRSSLSLQPNRIAAFRATVLLLNSLSGGFVLSLSGGRISQPARQATAILPPFSRLGPAEVIERGFTGRVRGFVGSVQGTRGLGG</sequence>
<feature type="region of interest" description="Disordered" evidence="1">
    <location>
        <begin position="74"/>
        <end position="95"/>
    </location>
</feature>
<evidence type="ECO:0000313" key="2">
    <source>
        <dbReference type="EMBL" id="KAF2399176.1"/>
    </source>
</evidence>
<organism evidence="2 3">
    <name type="scientific">Trichodelitschia bisporula</name>
    <dbReference type="NCBI Taxonomy" id="703511"/>
    <lineage>
        <taxon>Eukaryota</taxon>
        <taxon>Fungi</taxon>
        <taxon>Dikarya</taxon>
        <taxon>Ascomycota</taxon>
        <taxon>Pezizomycotina</taxon>
        <taxon>Dothideomycetes</taxon>
        <taxon>Dothideomycetes incertae sedis</taxon>
        <taxon>Phaeotrichales</taxon>
        <taxon>Phaeotrichaceae</taxon>
        <taxon>Trichodelitschia</taxon>
    </lineage>
</organism>
<evidence type="ECO:0000313" key="3">
    <source>
        <dbReference type="Proteomes" id="UP000799640"/>
    </source>
</evidence>